<keyword evidence="4" id="KW-0967">Endosome</keyword>
<dbReference type="GO" id="GO:0010008">
    <property type="term" value="C:endosome membrane"/>
    <property type="evidence" value="ECO:0007669"/>
    <property type="project" value="UniProtKB-SubCell"/>
</dbReference>
<protein>
    <submittedName>
        <fullName evidence="11">Atg20 protein</fullName>
    </submittedName>
</protein>
<evidence type="ECO:0000256" key="8">
    <source>
        <dbReference type="ARBA" id="ARBA00023136"/>
    </source>
</evidence>
<evidence type="ECO:0000259" key="10">
    <source>
        <dbReference type="PROSITE" id="PS50195"/>
    </source>
</evidence>
<comment type="subcellular location">
    <subcellularLocation>
        <location evidence="1">Endosome membrane</location>
        <topology evidence="1">Peripheral membrane protein</topology>
    </subcellularLocation>
</comment>
<feature type="compositionally biased region" description="Low complexity" evidence="9">
    <location>
        <begin position="453"/>
        <end position="471"/>
    </location>
</feature>
<dbReference type="SMART" id="SM00312">
    <property type="entry name" value="PX"/>
    <property type="match status" value="1"/>
</dbReference>
<dbReference type="InterPro" id="IPR027267">
    <property type="entry name" value="AH/BAR_dom_sf"/>
</dbReference>
<keyword evidence="6" id="KW-0072">Autophagy</keyword>
<evidence type="ECO:0000313" key="11">
    <source>
        <dbReference type="EMBL" id="GMM43698.1"/>
    </source>
</evidence>
<dbReference type="GO" id="GO:0015031">
    <property type="term" value="P:protein transport"/>
    <property type="evidence" value="ECO:0007669"/>
    <property type="project" value="UniProtKB-KW"/>
</dbReference>
<evidence type="ECO:0000256" key="6">
    <source>
        <dbReference type="ARBA" id="ARBA00023006"/>
    </source>
</evidence>
<dbReference type="GO" id="GO:0042147">
    <property type="term" value="P:retrograde transport, endosome to Golgi"/>
    <property type="evidence" value="ECO:0007669"/>
    <property type="project" value="InterPro"/>
</dbReference>
<dbReference type="PROSITE" id="PS50195">
    <property type="entry name" value="PX"/>
    <property type="match status" value="1"/>
</dbReference>
<keyword evidence="7" id="KW-0446">Lipid-binding</keyword>
<feature type="compositionally biased region" description="Basic and acidic residues" evidence="9">
    <location>
        <begin position="479"/>
        <end position="488"/>
    </location>
</feature>
<keyword evidence="8" id="KW-0472">Membrane</keyword>
<keyword evidence="5" id="KW-0653">Protein transport</keyword>
<comment type="similarity">
    <text evidence="2">Belongs to the sorting nexin family.</text>
</comment>
<dbReference type="CDD" id="cd06867">
    <property type="entry name" value="PX_SNX41_42"/>
    <property type="match status" value="1"/>
</dbReference>
<dbReference type="EMBL" id="BTGB01000001">
    <property type="protein sequence ID" value="GMM43698.1"/>
    <property type="molecule type" value="Genomic_DNA"/>
</dbReference>
<dbReference type="GO" id="GO:0005829">
    <property type="term" value="C:cytosol"/>
    <property type="evidence" value="ECO:0007669"/>
    <property type="project" value="GOC"/>
</dbReference>
<dbReference type="PANTHER" id="PTHR46979">
    <property type="entry name" value="SORTING NEXIN-41"/>
    <property type="match status" value="1"/>
</dbReference>
<dbReference type="InterPro" id="IPR044106">
    <property type="entry name" value="PX_Snx41/Atg20"/>
</dbReference>
<feature type="region of interest" description="Disordered" evidence="9">
    <location>
        <begin position="1"/>
        <end position="29"/>
    </location>
</feature>
<gene>
    <name evidence="11" type="ORF">DAPK24_002730</name>
</gene>
<accession>A0AAV5QWV0</accession>
<evidence type="ECO:0000256" key="1">
    <source>
        <dbReference type="ARBA" id="ARBA00004481"/>
    </source>
</evidence>
<dbReference type="Gene3D" id="3.30.1520.10">
    <property type="entry name" value="Phox-like domain"/>
    <property type="match status" value="1"/>
</dbReference>
<evidence type="ECO:0000256" key="7">
    <source>
        <dbReference type="ARBA" id="ARBA00023121"/>
    </source>
</evidence>
<feature type="region of interest" description="Disordered" evidence="9">
    <location>
        <begin position="445"/>
        <end position="497"/>
    </location>
</feature>
<dbReference type="SUPFAM" id="SSF64268">
    <property type="entry name" value="PX domain"/>
    <property type="match status" value="1"/>
</dbReference>
<evidence type="ECO:0000256" key="9">
    <source>
        <dbReference type="SAM" id="MobiDB-lite"/>
    </source>
</evidence>
<dbReference type="PANTHER" id="PTHR46979:SF2">
    <property type="entry name" value="SORTING NEXIN-41"/>
    <property type="match status" value="1"/>
</dbReference>
<evidence type="ECO:0000256" key="5">
    <source>
        <dbReference type="ARBA" id="ARBA00022927"/>
    </source>
</evidence>
<keyword evidence="3" id="KW-0813">Transport</keyword>
<dbReference type="AlphaFoldDB" id="A0AAV5QWV0"/>
<dbReference type="InterPro" id="IPR051079">
    <property type="entry name" value="Sorting_Nexin_Autophagy"/>
</dbReference>
<dbReference type="Proteomes" id="UP001378960">
    <property type="component" value="Unassembled WGS sequence"/>
</dbReference>
<dbReference type="InterPro" id="IPR036871">
    <property type="entry name" value="PX_dom_sf"/>
</dbReference>
<proteinExistence type="inferred from homology"/>
<dbReference type="Pfam" id="PF00787">
    <property type="entry name" value="PX"/>
    <property type="match status" value="1"/>
</dbReference>
<evidence type="ECO:0000313" key="12">
    <source>
        <dbReference type="Proteomes" id="UP001378960"/>
    </source>
</evidence>
<evidence type="ECO:0000256" key="4">
    <source>
        <dbReference type="ARBA" id="ARBA00022753"/>
    </source>
</evidence>
<dbReference type="GO" id="GO:0006914">
    <property type="term" value="P:autophagy"/>
    <property type="evidence" value="ECO:0007669"/>
    <property type="project" value="UniProtKB-KW"/>
</dbReference>
<feature type="domain" description="PX" evidence="10">
    <location>
        <begin position="83"/>
        <end position="247"/>
    </location>
</feature>
<reference evidence="11 12" key="1">
    <citation type="journal article" date="2023" name="Elife">
        <title>Identification of key yeast species and microbe-microbe interactions impacting larval growth of Drosophila in the wild.</title>
        <authorList>
            <person name="Mure A."/>
            <person name="Sugiura Y."/>
            <person name="Maeda R."/>
            <person name="Honda K."/>
            <person name="Sakurai N."/>
            <person name="Takahashi Y."/>
            <person name="Watada M."/>
            <person name="Katoh T."/>
            <person name="Gotoh A."/>
            <person name="Gotoh Y."/>
            <person name="Taniguchi I."/>
            <person name="Nakamura K."/>
            <person name="Hayashi T."/>
            <person name="Katayama T."/>
            <person name="Uemura T."/>
            <person name="Hattori Y."/>
        </authorList>
    </citation>
    <scope>NUCLEOTIDE SEQUENCE [LARGE SCALE GENOMIC DNA]</scope>
    <source>
        <strain evidence="11 12">PK-24</strain>
    </source>
</reference>
<sequence length="616" mass="71080">MTTLTASSTDRESSPETPATTNFPTDDENAVEISGGAGIDTIADNHNTNGFCSEVSLVTKKELNHSNNRIADIIKEGGDDLVIEITEASKSNDVHGHNLQGFIVYFIKFGIISVKRRYSEFESLRTCLIKQFPTLIIPPIPEKQSLKSNIAFTTSNSLGFATSTFSNNISDHNKNETHSSNGLSSNSIDSEHKDDGFLRRYESDPIINLVDYRKRMLSEFLNKCMKIKLLVKSKFFLHFLDPEINFMDYVNDNENHTFYKTSIFQLSPIDPLNNLENQLYLTLPIPLSSDSHLFKELADEEQFQKFVSFETKFIKYEMVLNNITKINKRILKNISSLSNDLSDLGSMYNQLSLLQDSNKIEQIGKLFERHTILLSSLGNSINVGFLDKLIELKNFSTTCKELMEYNRKKIIQFKLIEKELYNTRSRYKRYETEEIRIRKIDQKTENALHKSQNGRNNGVTNEINNNNSNKNNENENDSDESRSTRNSDEFSEPPITDEELQSALYSKSCKKTMYGKIPGVNKLNNIILKYVNDPNPDETRRTKFYNLKIRMFQLEKQEQILRNDLKIINRDVMVELESFHVWFKSELSSVTTKYGTFLTEYFGQSLDPWLEIQKDD</sequence>
<dbReference type="InterPro" id="IPR001683">
    <property type="entry name" value="PX_dom"/>
</dbReference>
<keyword evidence="12" id="KW-1185">Reference proteome</keyword>
<organism evidence="11 12">
    <name type="scientific">Pichia kluyveri</name>
    <name type="common">Yeast</name>
    <dbReference type="NCBI Taxonomy" id="36015"/>
    <lineage>
        <taxon>Eukaryota</taxon>
        <taxon>Fungi</taxon>
        <taxon>Dikarya</taxon>
        <taxon>Ascomycota</taxon>
        <taxon>Saccharomycotina</taxon>
        <taxon>Pichiomycetes</taxon>
        <taxon>Pichiales</taxon>
        <taxon>Pichiaceae</taxon>
        <taxon>Pichia</taxon>
    </lineage>
</organism>
<dbReference type="GO" id="GO:0035091">
    <property type="term" value="F:phosphatidylinositol binding"/>
    <property type="evidence" value="ECO:0007669"/>
    <property type="project" value="InterPro"/>
</dbReference>
<name>A0AAV5QWV0_PICKL</name>
<dbReference type="Gene3D" id="1.20.1270.60">
    <property type="entry name" value="Arfaptin homology (AH) domain/BAR domain"/>
    <property type="match status" value="1"/>
</dbReference>
<comment type="caution">
    <text evidence="11">The sequence shown here is derived from an EMBL/GenBank/DDBJ whole genome shotgun (WGS) entry which is preliminary data.</text>
</comment>
<feature type="compositionally biased region" description="Polar residues" evidence="9">
    <location>
        <begin position="15"/>
        <end position="24"/>
    </location>
</feature>
<evidence type="ECO:0000256" key="3">
    <source>
        <dbReference type="ARBA" id="ARBA00022448"/>
    </source>
</evidence>
<evidence type="ECO:0000256" key="2">
    <source>
        <dbReference type="ARBA" id="ARBA00010883"/>
    </source>
</evidence>